<reference evidence="1 2" key="1">
    <citation type="submission" date="2012-05" db="EMBL/GenBank/DDBJ databases">
        <authorList>
            <person name="Weinstock G."/>
            <person name="Sodergren E."/>
            <person name="Lobos E.A."/>
            <person name="Fulton L."/>
            <person name="Fulton R."/>
            <person name="Courtney L."/>
            <person name="Fronick C."/>
            <person name="O'Laughlin M."/>
            <person name="Godfrey J."/>
            <person name="Wilson R.M."/>
            <person name="Miner T."/>
            <person name="Farmer C."/>
            <person name="Delehaunty K."/>
            <person name="Cordes M."/>
            <person name="Minx P."/>
            <person name="Tomlinson C."/>
            <person name="Chen J."/>
            <person name="Wollam A."/>
            <person name="Pepin K.H."/>
            <person name="Bhonagiri V."/>
            <person name="Zhang X."/>
            <person name="Suruliraj S."/>
            <person name="Warren W."/>
            <person name="Mitreva M."/>
            <person name="Mardis E.R."/>
            <person name="Wilson R.K."/>
        </authorList>
    </citation>
    <scope>NUCLEOTIDE SEQUENCE [LARGE SCALE GENOMIC DNA]</scope>
    <source>
        <strain evidence="1 2">F0055</strain>
    </source>
</reference>
<evidence type="ECO:0000313" key="1">
    <source>
        <dbReference type="EMBL" id="EKY01427.1"/>
    </source>
</evidence>
<dbReference type="Proteomes" id="UP000010433">
    <property type="component" value="Unassembled WGS sequence"/>
</dbReference>
<dbReference type="AlphaFoldDB" id="L1NE10"/>
<dbReference type="STRING" id="1127699.HMPREF9151_01039"/>
<evidence type="ECO:0000313" key="2">
    <source>
        <dbReference type="Proteomes" id="UP000010433"/>
    </source>
</evidence>
<keyword evidence="2" id="KW-1185">Reference proteome</keyword>
<protein>
    <submittedName>
        <fullName evidence="1">Uncharacterized protein</fullName>
    </submittedName>
</protein>
<organism evidence="1 2">
    <name type="scientific">Hoylesella saccharolytica F0055</name>
    <dbReference type="NCBI Taxonomy" id="1127699"/>
    <lineage>
        <taxon>Bacteria</taxon>
        <taxon>Pseudomonadati</taxon>
        <taxon>Bacteroidota</taxon>
        <taxon>Bacteroidia</taxon>
        <taxon>Bacteroidales</taxon>
        <taxon>Prevotellaceae</taxon>
        <taxon>Hoylesella</taxon>
    </lineage>
</organism>
<accession>L1NE10</accession>
<sequence length="49" mass="5714">MFSYVHKKSALPDFSDSAFCMKGNLLVALYVFSSKPCDYLYCWQNYPFS</sequence>
<gene>
    <name evidence="1" type="ORF">HMPREF9151_01039</name>
</gene>
<dbReference type="HOGENOM" id="CLU_3139269_0_0_10"/>
<comment type="caution">
    <text evidence="1">The sequence shown here is derived from an EMBL/GenBank/DDBJ whole genome shotgun (WGS) entry which is preliminary data.</text>
</comment>
<dbReference type="EMBL" id="AMEP01000069">
    <property type="protein sequence ID" value="EKY01427.1"/>
    <property type="molecule type" value="Genomic_DNA"/>
</dbReference>
<proteinExistence type="predicted"/>
<name>L1NE10_9BACT</name>